<feature type="domain" description="Peptidase M24" evidence="8">
    <location>
        <begin position="11"/>
        <end position="241"/>
    </location>
</feature>
<dbReference type="GO" id="GO:0070006">
    <property type="term" value="F:metalloaminopeptidase activity"/>
    <property type="evidence" value="ECO:0007669"/>
    <property type="project" value="UniProtKB-UniRule"/>
</dbReference>
<feature type="binding site" evidence="6">
    <location>
        <position position="203"/>
    </location>
    <ligand>
        <name>a divalent metal cation</name>
        <dbReference type="ChEBI" id="CHEBI:60240"/>
        <label>2</label>
        <note>catalytic</note>
    </ligand>
</feature>
<protein>
    <recommendedName>
        <fullName evidence="6 7">Methionine aminopeptidase</fullName>
        <shortName evidence="6">MAP</shortName>
        <shortName evidence="6">MetAP</shortName>
        <ecNumber evidence="6 7">3.4.11.18</ecNumber>
    </recommendedName>
    <alternativeName>
        <fullName evidence="6">Peptidase M</fullName>
    </alternativeName>
</protein>
<dbReference type="HAMAP" id="MF_01974">
    <property type="entry name" value="MetAP_1"/>
    <property type="match status" value="1"/>
</dbReference>
<dbReference type="InParanoid" id="A0A7G1G3C6"/>
<feature type="binding site" evidence="6">
    <location>
        <position position="177"/>
    </location>
    <ligand>
        <name>substrate</name>
    </ligand>
</feature>
<sequence length="252" mass="27968">MIIIKTEKEIEMMRRAGAKLARLLDDLILGVIKDGASAYDVEMFVLDYMKKINVIPTFKGYADFPYATCISVNEEVIHGFALKEKVFKNGDLVSIDCGLTYEGYIADSARTFIIGDVSEKEKKLVEVTKKSLYLGIEQAVPGNRIGDIGNAVQKYVEQHGFSVIRDFVGHGVGRKLHEDPQVPNFGRPNSGALLRKNMTIAIEPMVAMGNYEVEVLDDGWTTVTKDRSKAAHFEHSIVITENGPEILTSLNP</sequence>
<keyword evidence="2 6" id="KW-0031">Aminopeptidase</keyword>
<dbReference type="InterPro" id="IPR002467">
    <property type="entry name" value="Pept_M24A_MAP1"/>
</dbReference>
<evidence type="ECO:0000313" key="9">
    <source>
        <dbReference type="EMBL" id="BBE30918.1"/>
    </source>
</evidence>
<dbReference type="FunCoup" id="A0A7G1G3C6">
    <property type="interactions" value="317"/>
</dbReference>
<keyword evidence="3 6" id="KW-0645">Protease</keyword>
<evidence type="ECO:0000259" key="8">
    <source>
        <dbReference type="Pfam" id="PF00557"/>
    </source>
</evidence>
<dbReference type="PRINTS" id="PR00599">
    <property type="entry name" value="MAPEPTIDASE"/>
</dbReference>
<organism evidence="9 10">
    <name type="scientific">Tepiditoga spiralis</name>
    <dbReference type="NCBI Taxonomy" id="2108365"/>
    <lineage>
        <taxon>Bacteria</taxon>
        <taxon>Thermotogati</taxon>
        <taxon>Thermotogota</taxon>
        <taxon>Thermotogae</taxon>
        <taxon>Petrotogales</taxon>
        <taxon>Petrotogaceae</taxon>
        <taxon>Tepiditoga</taxon>
    </lineage>
</organism>
<feature type="binding site" evidence="6">
    <location>
        <position position="234"/>
    </location>
    <ligand>
        <name>a divalent metal cation</name>
        <dbReference type="ChEBI" id="CHEBI:60240"/>
        <label>1</label>
    </ligand>
</feature>
<feature type="binding site" evidence="6">
    <location>
        <position position="78"/>
    </location>
    <ligand>
        <name>substrate</name>
    </ligand>
</feature>
<feature type="binding site" evidence="6">
    <location>
        <position position="96"/>
    </location>
    <ligand>
        <name>a divalent metal cation</name>
        <dbReference type="ChEBI" id="CHEBI:60240"/>
        <label>1</label>
    </ligand>
</feature>
<dbReference type="EMBL" id="AP018712">
    <property type="protein sequence ID" value="BBE30918.1"/>
    <property type="molecule type" value="Genomic_DNA"/>
</dbReference>
<evidence type="ECO:0000313" key="10">
    <source>
        <dbReference type="Proteomes" id="UP000516361"/>
    </source>
</evidence>
<evidence type="ECO:0000256" key="7">
    <source>
        <dbReference type="RuleBase" id="RU003653"/>
    </source>
</evidence>
<dbReference type="Pfam" id="PF00557">
    <property type="entry name" value="Peptidase_M24"/>
    <property type="match status" value="1"/>
</dbReference>
<dbReference type="RefSeq" id="WP_190615984.1">
    <property type="nucleotide sequence ID" value="NZ_AP018712.1"/>
</dbReference>
<proteinExistence type="inferred from homology"/>
<gene>
    <name evidence="6 9" type="primary">map</name>
    <name evidence="9" type="ORF">OSSY52_10590</name>
</gene>
<dbReference type="PANTHER" id="PTHR43330">
    <property type="entry name" value="METHIONINE AMINOPEPTIDASE"/>
    <property type="match status" value="1"/>
</dbReference>
<comment type="catalytic activity">
    <reaction evidence="6 7">
        <text>Release of N-terminal amino acids, preferentially methionine, from peptides and arylamides.</text>
        <dbReference type="EC" id="3.4.11.18"/>
    </reaction>
</comment>
<reference evidence="9 10" key="1">
    <citation type="submission" date="2018-06" db="EMBL/GenBank/DDBJ databases">
        <title>Genome sequencing of Oceanotoga sp. sy52.</title>
        <authorList>
            <person name="Mori K."/>
        </authorList>
    </citation>
    <scope>NUCLEOTIDE SEQUENCE [LARGE SCALE GENOMIC DNA]</scope>
    <source>
        <strain evidence="10">sy52</strain>
    </source>
</reference>
<evidence type="ECO:0000256" key="4">
    <source>
        <dbReference type="ARBA" id="ARBA00022723"/>
    </source>
</evidence>
<dbReference type="AlphaFoldDB" id="A0A7G1G3C6"/>
<dbReference type="GO" id="GO:0005829">
    <property type="term" value="C:cytosol"/>
    <property type="evidence" value="ECO:0007669"/>
    <property type="project" value="TreeGrafter"/>
</dbReference>
<dbReference type="GO" id="GO:0004239">
    <property type="term" value="F:initiator methionyl aminopeptidase activity"/>
    <property type="evidence" value="ECO:0007669"/>
    <property type="project" value="UniProtKB-UniRule"/>
</dbReference>
<evidence type="ECO:0000256" key="1">
    <source>
        <dbReference type="ARBA" id="ARBA00002521"/>
    </source>
</evidence>
<comment type="similarity">
    <text evidence="6">Belongs to the peptidase M24A family. Methionine aminopeptidase type 1 subfamily.</text>
</comment>
<keyword evidence="4 6" id="KW-0479">Metal-binding</keyword>
<feature type="binding site" evidence="6">
    <location>
        <position position="107"/>
    </location>
    <ligand>
        <name>a divalent metal cation</name>
        <dbReference type="ChEBI" id="CHEBI:60240"/>
        <label>1</label>
    </ligand>
</feature>
<dbReference type="GO" id="GO:0046872">
    <property type="term" value="F:metal ion binding"/>
    <property type="evidence" value="ECO:0007669"/>
    <property type="project" value="UniProtKB-UniRule"/>
</dbReference>
<dbReference type="InterPro" id="IPR036005">
    <property type="entry name" value="Creatinase/aminopeptidase-like"/>
</dbReference>
<name>A0A7G1G3C6_9BACT</name>
<comment type="cofactor">
    <cofactor evidence="6">
        <name>Co(2+)</name>
        <dbReference type="ChEBI" id="CHEBI:48828"/>
    </cofactor>
    <cofactor evidence="6">
        <name>Zn(2+)</name>
        <dbReference type="ChEBI" id="CHEBI:29105"/>
    </cofactor>
    <cofactor evidence="6">
        <name>Mn(2+)</name>
        <dbReference type="ChEBI" id="CHEBI:29035"/>
    </cofactor>
    <cofactor evidence="6">
        <name>Fe(2+)</name>
        <dbReference type="ChEBI" id="CHEBI:29033"/>
    </cofactor>
    <text evidence="6">Binds 2 divalent metal cations per subunit. Has a high-affinity and a low affinity metal-binding site. The true nature of the physiological cofactor is under debate. The enzyme is active with cobalt, zinc, manganese or divalent iron ions. Most likely, methionine aminopeptidases function as mononuclear Fe(2+)-metalloproteases under physiological conditions, and the catalytically relevant metal-binding site has been assigned to the histidine-containing high-affinity site.</text>
</comment>
<dbReference type="KEGG" id="ocy:OSSY52_10590"/>
<dbReference type="InterPro" id="IPR001714">
    <property type="entry name" value="Pept_M24_MAP"/>
</dbReference>
<evidence type="ECO:0000256" key="2">
    <source>
        <dbReference type="ARBA" id="ARBA00022438"/>
    </source>
</evidence>
<evidence type="ECO:0000256" key="5">
    <source>
        <dbReference type="ARBA" id="ARBA00022801"/>
    </source>
</evidence>
<dbReference type="Proteomes" id="UP000516361">
    <property type="component" value="Chromosome"/>
</dbReference>
<dbReference type="InterPro" id="IPR000994">
    <property type="entry name" value="Pept_M24"/>
</dbReference>
<dbReference type="CDD" id="cd01086">
    <property type="entry name" value="MetAP1"/>
    <property type="match status" value="1"/>
</dbReference>
<dbReference type="SUPFAM" id="SSF55920">
    <property type="entry name" value="Creatinase/aminopeptidase"/>
    <property type="match status" value="1"/>
</dbReference>
<dbReference type="EC" id="3.4.11.18" evidence="6 7"/>
<accession>A0A7G1G3C6</accession>
<keyword evidence="5 6" id="KW-0378">Hydrolase</keyword>
<dbReference type="PANTHER" id="PTHR43330:SF27">
    <property type="entry name" value="METHIONINE AMINOPEPTIDASE"/>
    <property type="match status" value="1"/>
</dbReference>
<comment type="subunit">
    <text evidence="6">Monomer.</text>
</comment>
<keyword evidence="10" id="KW-1185">Reference proteome</keyword>
<evidence type="ECO:0000256" key="6">
    <source>
        <dbReference type="HAMAP-Rule" id="MF_01974"/>
    </source>
</evidence>
<feature type="binding site" evidence="6">
    <location>
        <position position="107"/>
    </location>
    <ligand>
        <name>a divalent metal cation</name>
        <dbReference type="ChEBI" id="CHEBI:60240"/>
        <label>2</label>
        <note>catalytic</note>
    </ligand>
</feature>
<dbReference type="Gene3D" id="3.90.230.10">
    <property type="entry name" value="Creatinase/methionine aminopeptidase superfamily"/>
    <property type="match status" value="1"/>
</dbReference>
<evidence type="ECO:0000256" key="3">
    <source>
        <dbReference type="ARBA" id="ARBA00022670"/>
    </source>
</evidence>
<dbReference type="PROSITE" id="PS00680">
    <property type="entry name" value="MAP_1"/>
    <property type="match status" value="1"/>
</dbReference>
<feature type="binding site" evidence="6">
    <location>
        <position position="170"/>
    </location>
    <ligand>
        <name>a divalent metal cation</name>
        <dbReference type="ChEBI" id="CHEBI:60240"/>
        <label>2</label>
        <note>catalytic</note>
    </ligand>
</feature>
<dbReference type="GO" id="GO:0006508">
    <property type="term" value="P:proteolysis"/>
    <property type="evidence" value="ECO:0007669"/>
    <property type="project" value="UniProtKB-KW"/>
</dbReference>
<dbReference type="NCBIfam" id="TIGR00500">
    <property type="entry name" value="met_pdase_I"/>
    <property type="match status" value="1"/>
</dbReference>
<comment type="function">
    <text evidence="1 6">Removes the N-terminal methionine from nascent proteins. The N-terminal methionine is often cleaved when the second residue in the primary sequence is small and uncharged (Met-Ala-, Cys, Gly, Pro, Ser, Thr, or Val). Requires deformylation of the N(alpha)-formylated initiator methionine before it can be hydrolyzed.</text>
</comment>
<feature type="binding site" evidence="6">
    <location>
        <position position="234"/>
    </location>
    <ligand>
        <name>a divalent metal cation</name>
        <dbReference type="ChEBI" id="CHEBI:60240"/>
        <label>2</label>
        <note>catalytic</note>
    </ligand>
</feature>